<dbReference type="EMBL" id="CP002185">
    <property type="protein sequence ID" value="ADT75694.1"/>
    <property type="molecule type" value="Genomic_DNA"/>
</dbReference>
<sequence length="162" mass="18452">MFQLSLVAAGLLQEDKMSKYLYDAKTNMFYPFTLESQYKESGLWPHNGVEVDEDIFIKYLSPPPGKVRVAGDDGYPAWDDVPPLTHEEQLSEAERKKQALINRVNEYINSKQWLGKAAIGRLKGEELAQYNSWLDYLDALEMVDISSAPDIEWPTPPAVQAR</sequence>
<evidence type="ECO:0000313" key="1">
    <source>
        <dbReference type="EMBL" id="ADT75694.1"/>
    </source>
</evidence>
<accession>A0A0H3F1E2</accession>
<dbReference type="PANTHER" id="PTHR34413:SF1">
    <property type="entry name" value="CYTOPLASMIC PROTEIN"/>
    <property type="match status" value="1"/>
</dbReference>
<proteinExistence type="predicted"/>
<dbReference type="InterPro" id="IPR003458">
    <property type="entry name" value="Phage_T4_Gp38_tail_assem"/>
</dbReference>
<dbReference type="KEGG" id="elw:ECW_m2255"/>
<dbReference type="PATRIC" id="fig|566546.4.peg.2237"/>
<name>A0A0H3F1E2_ECOLW</name>
<organism evidence="1 2">
    <name type="scientific">Escherichia coli (strain ATCC 9637 / CCM 2024 / DSM 1116 / LMG 11080 / NBRC 13500 / NCIMB 8666 / NRRL B-766 / W)</name>
    <dbReference type="NCBI Taxonomy" id="566546"/>
    <lineage>
        <taxon>Bacteria</taxon>
        <taxon>Pseudomonadati</taxon>
        <taxon>Pseudomonadota</taxon>
        <taxon>Gammaproteobacteria</taxon>
        <taxon>Enterobacterales</taxon>
        <taxon>Enterobacteriaceae</taxon>
        <taxon>Escherichia</taxon>
    </lineage>
</organism>
<gene>
    <name evidence="1" type="ordered locus">ECW_m2255</name>
</gene>
<dbReference type="AlphaFoldDB" id="A0A0H3F1E2"/>
<dbReference type="PANTHER" id="PTHR34413">
    <property type="entry name" value="PROPHAGE TAIL FIBER ASSEMBLY PROTEIN HOMOLOG TFAE-RELATED-RELATED"/>
    <property type="match status" value="1"/>
</dbReference>
<dbReference type="Proteomes" id="UP000008525">
    <property type="component" value="Chromosome"/>
</dbReference>
<evidence type="ECO:0000313" key="2">
    <source>
        <dbReference type="Proteomes" id="UP000008525"/>
    </source>
</evidence>
<protein>
    <submittedName>
        <fullName evidence="1">Conserved protein</fullName>
    </submittedName>
</protein>
<dbReference type="Pfam" id="PF02413">
    <property type="entry name" value="Caudo_TAP"/>
    <property type="match status" value="1"/>
</dbReference>
<reference evidence="1 2" key="1">
    <citation type="journal article" date="2011" name="BMC Genomics">
        <title>The genome sequence of E. coli W (ATCC 9637): comparative genome analysis and an improved genome-scale reconstruction of E. coli.</title>
        <authorList>
            <person name="Archer C.T."/>
            <person name="Kim J.F."/>
            <person name="Jeong H."/>
            <person name="Park J.H."/>
            <person name="Vickers C.E."/>
            <person name="Lee S.Y."/>
            <person name="Nielsen L.K."/>
        </authorList>
    </citation>
    <scope>NUCLEOTIDE SEQUENCE [LARGE SCALE GENOMIC DNA]</scope>
    <source>
        <strain evidence="2">ATCC 9637 / CCM 2024 / DSM 1116 / LMG 11080 / NBRC 13500 / NCIMB 8666 / NRRL B-766 / W</strain>
    </source>
</reference>
<dbReference type="InterPro" id="IPR051220">
    <property type="entry name" value="TFA_Chaperone"/>
</dbReference>